<evidence type="ECO:0000256" key="9">
    <source>
        <dbReference type="SAM" id="MobiDB-lite"/>
    </source>
</evidence>
<dbReference type="PROSITE" id="PS50968">
    <property type="entry name" value="BIOTINYL_LIPOYL"/>
    <property type="match status" value="1"/>
</dbReference>
<keyword evidence="12" id="KW-1185">Reference proteome</keyword>
<feature type="region of interest" description="Disordered" evidence="9">
    <location>
        <begin position="41"/>
        <end position="77"/>
    </location>
</feature>
<dbReference type="Pfam" id="PF00364">
    <property type="entry name" value="Biotin_lipoyl"/>
    <property type="match status" value="1"/>
</dbReference>
<dbReference type="RefSeq" id="WP_054736562.1">
    <property type="nucleotide sequence ID" value="NZ_AYZM01000091.1"/>
</dbReference>
<dbReference type="InterPro" id="IPR011053">
    <property type="entry name" value="Single_hybrid_motif"/>
</dbReference>
<comment type="caution">
    <text evidence="11">The sequence shown here is derived from an EMBL/GenBank/DDBJ whole genome shotgun (WGS) entry which is preliminary data.</text>
</comment>
<sequence length="157" mass="17044">MTLEEIQAIIDQIDASDIREIDLNYQDLHLYLNKNRTTQHSASEAPVKAVAPETTSNVPAVTAADTTKPAKSATDSAANEEAIKAPLVGVIYLQPSPDKPAYKQVGDMVQVGEVVCVIEAMKMMTEIKSKVAGTITSILVENEEVVEFDQPLFKVSK</sequence>
<dbReference type="InterPro" id="IPR001249">
    <property type="entry name" value="AcCoA_biotinCC"/>
</dbReference>
<reference evidence="11 12" key="1">
    <citation type="journal article" date="2015" name="Genome Announc.">
        <title>Expanding the biotechnology potential of lactobacilli through comparative genomics of 213 strains and associated genera.</title>
        <authorList>
            <person name="Sun Z."/>
            <person name="Harris H.M."/>
            <person name="McCann A."/>
            <person name="Guo C."/>
            <person name="Argimon S."/>
            <person name="Zhang W."/>
            <person name="Yang X."/>
            <person name="Jeffery I.B."/>
            <person name="Cooney J.C."/>
            <person name="Kagawa T.F."/>
            <person name="Liu W."/>
            <person name="Song Y."/>
            <person name="Salvetti E."/>
            <person name="Wrobel A."/>
            <person name="Rasinkangas P."/>
            <person name="Parkhill J."/>
            <person name="Rea M.C."/>
            <person name="O'Sullivan O."/>
            <person name="Ritari J."/>
            <person name="Douillard F.P."/>
            <person name="Paul Ross R."/>
            <person name="Yang R."/>
            <person name="Briner A.E."/>
            <person name="Felis G.E."/>
            <person name="de Vos W.M."/>
            <person name="Barrangou R."/>
            <person name="Klaenhammer T.R."/>
            <person name="Caufield P.W."/>
            <person name="Cui Y."/>
            <person name="Zhang H."/>
            <person name="O'Toole P.W."/>
        </authorList>
    </citation>
    <scope>NUCLEOTIDE SEQUENCE [LARGE SCALE GENOMIC DNA]</scope>
    <source>
        <strain evidence="11 12">DSM 23365</strain>
    </source>
</reference>
<dbReference type="PROSITE" id="PS00188">
    <property type="entry name" value="BIOTIN"/>
    <property type="match status" value="1"/>
</dbReference>
<dbReference type="PANTHER" id="PTHR45266:SF3">
    <property type="entry name" value="OXALOACETATE DECARBOXYLASE ALPHA CHAIN"/>
    <property type="match status" value="1"/>
</dbReference>
<evidence type="ECO:0000256" key="2">
    <source>
        <dbReference type="ARBA" id="ARBA00017562"/>
    </source>
</evidence>
<dbReference type="Gene3D" id="2.40.50.100">
    <property type="match status" value="1"/>
</dbReference>
<dbReference type="AlphaFoldDB" id="A0A0R2F304"/>
<dbReference type="CDD" id="cd06850">
    <property type="entry name" value="biotinyl_domain"/>
    <property type="match status" value="1"/>
</dbReference>
<dbReference type="STRING" id="1423804.FD14_GL000732"/>
<keyword evidence="6 8" id="KW-0275">Fatty acid biosynthesis</keyword>
<dbReference type="Proteomes" id="UP000051442">
    <property type="component" value="Unassembled WGS sequence"/>
</dbReference>
<dbReference type="InterPro" id="IPR000089">
    <property type="entry name" value="Biotin_lipoyl"/>
</dbReference>
<dbReference type="PRINTS" id="PR01071">
    <property type="entry name" value="ACOABIOTINCC"/>
</dbReference>
<dbReference type="NCBIfam" id="TIGR00531">
    <property type="entry name" value="BCCP"/>
    <property type="match status" value="1"/>
</dbReference>
<keyword evidence="3 8" id="KW-0444">Lipid biosynthesis</keyword>
<gene>
    <name evidence="11" type="ORF">FD14_GL000732</name>
</gene>
<comment type="function">
    <text evidence="8">This protein is a component of the acetyl coenzyme A carboxylase complex; first, biotin carboxylase catalyzes the carboxylation of the carrier protein and then the transcarboxylase transfers the carboxyl group to form malonyl-CoA.</text>
</comment>
<evidence type="ECO:0000259" key="10">
    <source>
        <dbReference type="PROSITE" id="PS50968"/>
    </source>
</evidence>
<protein>
    <recommendedName>
        <fullName evidence="2 8">Biotin carboxyl carrier protein of acetyl-CoA carboxylase</fullName>
    </recommendedName>
</protein>
<dbReference type="SUPFAM" id="SSF51230">
    <property type="entry name" value="Single hybrid motif"/>
    <property type="match status" value="1"/>
</dbReference>
<evidence type="ECO:0000256" key="8">
    <source>
        <dbReference type="RuleBase" id="RU364072"/>
    </source>
</evidence>
<keyword evidence="4 8" id="KW-0276">Fatty acid metabolism</keyword>
<evidence type="ECO:0000256" key="4">
    <source>
        <dbReference type="ARBA" id="ARBA00022832"/>
    </source>
</evidence>
<dbReference type="PANTHER" id="PTHR45266">
    <property type="entry name" value="OXALOACETATE DECARBOXYLASE ALPHA CHAIN"/>
    <property type="match status" value="1"/>
</dbReference>
<dbReference type="OrthoDB" id="9811735at2"/>
<dbReference type="GO" id="GO:0006633">
    <property type="term" value="P:fatty acid biosynthetic process"/>
    <property type="evidence" value="ECO:0007669"/>
    <property type="project" value="UniProtKB-UniPathway"/>
</dbReference>
<dbReference type="GO" id="GO:0003989">
    <property type="term" value="F:acetyl-CoA carboxylase activity"/>
    <property type="evidence" value="ECO:0007669"/>
    <property type="project" value="InterPro"/>
</dbReference>
<dbReference type="PATRIC" id="fig|1423804.4.peg.784"/>
<evidence type="ECO:0000256" key="7">
    <source>
        <dbReference type="ARBA" id="ARBA00023267"/>
    </source>
</evidence>
<evidence type="ECO:0000256" key="5">
    <source>
        <dbReference type="ARBA" id="ARBA00023098"/>
    </source>
</evidence>
<keyword evidence="7 8" id="KW-0092">Biotin</keyword>
<dbReference type="InterPro" id="IPR050709">
    <property type="entry name" value="Biotin_Carboxyl_Carrier/Decarb"/>
</dbReference>
<proteinExistence type="predicted"/>
<dbReference type="EMBL" id="AYZM01000091">
    <property type="protein sequence ID" value="KRN22895.1"/>
    <property type="molecule type" value="Genomic_DNA"/>
</dbReference>
<feature type="domain" description="Lipoyl-binding" evidence="10">
    <location>
        <begin position="80"/>
        <end position="156"/>
    </location>
</feature>
<dbReference type="InterPro" id="IPR001882">
    <property type="entry name" value="Biotin_BS"/>
</dbReference>
<evidence type="ECO:0000256" key="3">
    <source>
        <dbReference type="ARBA" id="ARBA00022516"/>
    </source>
</evidence>
<evidence type="ECO:0000313" key="11">
    <source>
        <dbReference type="EMBL" id="KRN22895.1"/>
    </source>
</evidence>
<dbReference type="GO" id="GO:0009317">
    <property type="term" value="C:acetyl-CoA carboxylase complex"/>
    <property type="evidence" value="ECO:0007669"/>
    <property type="project" value="InterPro"/>
</dbReference>
<evidence type="ECO:0000256" key="1">
    <source>
        <dbReference type="ARBA" id="ARBA00005194"/>
    </source>
</evidence>
<accession>A0A0R2F304</accession>
<organism evidence="11 12">
    <name type="scientific">Secundilactobacillus similis DSM 23365 = JCM 2765</name>
    <dbReference type="NCBI Taxonomy" id="1423804"/>
    <lineage>
        <taxon>Bacteria</taxon>
        <taxon>Bacillati</taxon>
        <taxon>Bacillota</taxon>
        <taxon>Bacilli</taxon>
        <taxon>Lactobacillales</taxon>
        <taxon>Lactobacillaceae</taxon>
        <taxon>Secundilactobacillus</taxon>
    </lineage>
</organism>
<name>A0A0R2F304_9LACO</name>
<comment type="pathway">
    <text evidence="1 8">Lipid metabolism; fatty acid biosynthesis.</text>
</comment>
<evidence type="ECO:0000256" key="6">
    <source>
        <dbReference type="ARBA" id="ARBA00023160"/>
    </source>
</evidence>
<evidence type="ECO:0000313" key="12">
    <source>
        <dbReference type="Proteomes" id="UP000051442"/>
    </source>
</evidence>
<dbReference type="UniPathway" id="UPA00094"/>
<keyword evidence="5 8" id="KW-0443">Lipid metabolism</keyword>